<dbReference type="HOGENOM" id="CLU_014813_3_1_1"/>
<dbReference type="PANTHER" id="PTHR43881:SF1">
    <property type="entry name" value="GAMMA-GLUTAMYLTRANSPEPTIDASE (AFU_ORTHOLOGUE AFUA_4G13580)"/>
    <property type="match status" value="1"/>
</dbReference>
<organism evidence="2 3">
    <name type="scientific">Trichosporon asahii var. asahii (strain ATCC 90039 / CBS 2479 / JCM 2466 / KCTC 7840 / NBRC 103889/ NCYC 2677 / UAMH 7654)</name>
    <name type="common">Yeast</name>
    <dbReference type="NCBI Taxonomy" id="1186058"/>
    <lineage>
        <taxon>Eukaryota</taxon>
        <taxon>Fungi</taxon>
        <taxon>Dikarya</taxon>
        <taxon>Basidiomycota</taxon>
        <taxon>Agaricomycotina</taxon>
        <taxon>Tremellomycetes</taxon>
        <taxon>Trichosporonales</taxon>
        <taxon>Trichosporonaceae</taxon>
        <taxon>Trichosporon</taxon>
    </lineage>
</organism>
<dbReference type="InterPro" id="IPR043138">
    <property type="entry name" value="GGT_lsub"/>
</dbReference>
<evidence type="ECO:0000313" key="3">
    <source>
        <dbReference type="Proteomes" id="UP000002748"/>
    </source>
</evidence>
<comment type="caution">
    <text evidence="2">The sequence shown here is derived from an EMBL/GenBank/DDBJ whole genome shotgun (WGS) entry which is preliminary data.</text>
</comment>
<proteinExistence type="predicted"/>
<dbReference type="RefSeq" id="XP_014176702.1">
    <property type="nucleotide sequence ID" value="XM_014321227.1"/>
</dbReference>
<dbReference type="OrthoDB" id="2015213at2759"/>
<dbReference type="PRINTS" id="PR01210">
    <property type="entry name" value="GGTRANSPTASE"/>
</dbReference>
<evidence type="ECO:0000256" key="1">
    <source>
        <dbReference type="SAM" id="MobiDB-lite"/>
    </source>
</evidence>
<dbReference type="Pfam" id="PF01019">
    <property type="entry name" value="G_glu_transpept"/>
    <property type="match status" value="1"/>
</dbReference>
<evidence type="ECO:0000313" key="2">
    <source>
        <dbReference type="EMBL" id="EJT45572.1"/>
    </source>
</evidence>
<dbReference type="SUPFAM" id="SSF56235">
    <property type="entry name" value="N-terminal nucleophile aminohydrolases (Ntn hydrolases)"/>
    <property type="match status" value="1"/>
</dbReference>
<dbReference type="InterPro" id="IPR029055">
    <property type="entry name" value="Ntn_hydrolases_N"/>
</dbReference>
<feature type="region of interest" description="Disordered" evidence="1">
    <location>
        <begin position="1"/>
        <end position="24"/>
    </location>
</feature>
<sequence>MTRASCTSPRAARPSSRRRAWSRAPSRSAGLEILNKGGNAADAAVAVAAALNVTEPTCTGIGGDIFCLFYDAKTKQVSGINGSGRSPAALTLEHLRKQGITGNTIPLNNMNSVTCPGAAAGWWKTIEEFGSGRLKMPEILAPAIRMAKEGVPEHEINANAWEHQEQLLKDASPNWKEMMMPNGHAPLPSNIMVHPELAETFEAVAKGPEHFYEGRIADAIVELVQSGGGVMTQEDLKNTRANRTDPISYTFHATKEDPGITLNEHAPNGQGLVALIALGIIEEIEKLHGFQVLELEHNSPEYLHILIEALRLAFADAQHYVADPDHYKTPVEELLSEPYLRSRAKLFDPTKATNPVNGDPFACTDTVYFTTSDSEGNACSFIASNYAGFGTGAIPKGCGFTLQNRGAGFRLEEGHFNCVAPHKKPFHTIIPALVTSGDELVMSFGVMGGYMQPQGHVQVLLNTLRGFSPQASLDAPRFCISAGLPDAGTKNAKDAGNFNAEIWFEEGIAPETVEKLRQMGHRCEVADHFKRAILGRGQMIRKVTDPSGRIVWAGGSDPRADGCAAGQI</sequence>
<gene>
    <name evidence="2" type="ORF">A1Q1_06018</name>
</gene>
<dbReference type="Proteomes" id="UP000002748">
    <property type="component" value="Unassembled WGS sequence"/>
</dbReference>
<dbReference type="VEuPathDB" id="FungiDB:A1Q1_06018"/>
<feature type="compositionally biased region" description="Low complexity" evidence="1">
    <location>
        <begin position="1"/>
        <end position="14"/>
    </location>
</feature>
<reference evidence="2 3" key="1">
    <citation type="journal article" date="2012" name="Eukaryot. Cell">
        <title>Draft genome sequence of CBS 2479, the standard type strain of Trichosporon asahii.</title>
        <authorList>
            <person name="Yang R.Y."/>
            <person name="Li H.T."/>
            <person name="Zhu H."/>
            <person name="Zhou G.P."/>
            <person name="Wang M."/>
            <person name="Wang L."/>
        </authorList>
    </citation>
    <scope>NUCLEOTIDE SEQUENCE [LARGE SCALE GENOMIC DNA]</scope>
    <source>
        <strain evidence="3">ATCC 90039 / CBS 2479 / JCM 2466 / KCTC 7840 / NCYC 2677 / UAMH 7654</strain>
    </source>
</reference>
<dbReference type="PANTHER" id="PTHR43881">
    <property type="entry name" value="GAMMA-GLUTAMYLTRANSPEPTIDASE (AFU_ORTHOLOGUE AFUA_4G13580)"/>
    <property type="match status" value="1"/>
</dbReference>
<dbReference type="AlphaFoldDB" id="J6ES79"/>
<dbReference type="KEGG" id="tasa:A1Q1_06018"/>
<dbReference type="EMBL" id="ALBS01000324">
    <property type="protein sequence ID" value="EJT45572.1"/>
    <property type="molecule type" value="Genomic_DNA"/>
</dbReference>
<dbReference type="InterPro" id="IPR043137">
    <property type="entry name" value="GGT_ssub_C"/>
</dbReference>
<accession>J6ES79</accession>
<dbReference type="Gene3D" id="1.10.246.130">
    <property type="match status" value="1"/>
</dbReference>
<protein>
    <submittedName>
        <fullName evidence="2">Lincomycin-condensing protein lmbA</fullName>
    </submittedName>
</protein>
<name>J6ES79_TRIAS</name>
<dbReference type="GeneID" id="25989530"/>
<dbReference type="Gene3D" id="3.60.20.40">
    <property type="match status" value="1"/>
</dbReference>
<dbReference type="InterPro" id="IPR052896">
    <property type="entry name" value="GGT-like_enzyme"/>
</dbReference>